<accession>A0A6G1J5M6</accession>
<organism evidence="1 2">
    <name type="scientific">Lentithecium fluviatile CBS 122367</name>
    <dbReference type="NCBI Taxonomy" id="1168545"/>
    <lineage>
        <taxon>Eukaryota</taxon>
        <taxon>Fungi</taxon>
        <taxon>Dikarya</taxon>
        <taxon>Ascomycota</taxon>
        <taxon>Pezizomycotina</taxon>
        <taxon>Dothideomycetes</taxon>
        <taxon>Pleosporomycetidae</taxon>
        <taxon>Pleosporales</taxon>
        <taxon>Massarineae</taxon>
        <taxon>Lentitheciaceae</taxon>
        <taxon>Lentithecium</taxon>
    </lineage>
</organism>
<dbReference type="AlphaFoldDB" id="A0A6G1J5M6"/>
<name>A0A6G1J5M6_9PLEO</name>
<gene>
    <name evidence="1" type="ORF">K458DRAFT_387677</name>
</gene>
<protein>
    <submittedName>
        <fullName evidence="1">Uncharacterized protein</fullName>
    </submittedName>
</protein>
<dbReference type="EMBL" id="MU005578">
    <property type="protein sequence ID" value="KAF2685718.1"/>
    <property type="molecule type" value="Genomic_DNA"/>
</dbReference>
<keyword evidence="2" id="KW-1185">Reference proteome</keyword>
<proteinExistence type="predicted"/>
<reference evidence="1" key="1">
    <citation type="journal article" date="2020" name="Stud. Mycol.">
        <title>101 Dothideomycetes genomes: a test case for predicting lifestyles and emergence of pathogens.</title>
        <authorList>
            <person name="Haridas S."/>
            <person name="Albert R."/>
            <person name="Binder M."/>
            <person name="Bloem J."/>
            <person name="Labutti K."/>
            <person name="Salamov A."/>
            <person name="Andreopoulos B."/>
            <person name="Baker S."/>
            <person name="Barry K."/>
            <person name="Bills G."/>
            <person name="Bluhm B."/>
            <person name="Cannon C."/>
            <person name="Castanera R."/>
            <person name="Culley D."/>
            <person name="Daum C."/>
            <person name="Ezra D."/>
            <person name="Gonzalez J."/>
            <person name="Henrissat B."/>
            <person name="Kuo A."/>
            <person name="Liang C."/>
            <person name="Lipzen A."/>
            <person name="Lutzoni F."/>
            <person name="Magnuson J."/>
            <person name="Mondo S."/>
            <person name="Nolan M."/>
            <person name="Ohm R."/>
            <person name="Pangilinan J."/>
            <person name="Park H.-J."/>
            <person name="Ramirez L."/>
            <person name="Alfaro M."/>
            <person name="Sun H."/>
            <person name="Tritt A."/>
            <person name="Yoshinaga Y."/>
            <person name="Zwiers L.-H."/>
            <person name="Turgeon B."/>
            <person name="Goodwin S."/>
            <person name="Spatafora J."/>
            <person name="Crous P."/>
            <person name="Grigoriev I."/>
        </authorList>
    </citation>
    <scope>NUCLEOTIDE SEQUENCE</scope>
    <source>
        <strain evidence="1">CBS 122367</strain>
    </source>
</reference>
<evidence type="ECO:0000313" key="1">
    <source>
        <dbReference type="EMBL" id="KAF2685718.1"/>
    </source>
</evidence>
<sequence>MGSQNSKVHILEEYDRNNADDIPFAPDGKHPEIATSAFGTVYKVKGEIGRFKGVEERAMATSSALS</sequence>
<dbReference type="Proteomes" id="UP000799291">
    <property type="component" value="Unassembled WGS sequence"/>
</dbReference>
<evidence type="ECO:0000313" key="2">
    <source>
        <dbReference type="Proteomes" id="UP000799291"/>
    </source>
</evidence>